<name>A0ABV7GTI0_9RHOB</name>
<evidence type="ECO:0000313" key="3">
    <source>
        <dbReference type="Proteomes" id="UP001595632"/>
    </source>
</evidence>
<gene>
    <name evidence="2" type="ORF">ACFOGP_06635</name>
</gene>
<dbReference type="RefSeq" id="WP_275633970.1">
    <property type="nucleotide sequence ID" value="NZ_JARGYD010000007.1"/>
</dbReference>
<dbReference type="InterPro" id="IPR029044">
    <property type="entry name" value="Nucleotide-diphossugar_trans"/>
</dbReference>
<evidence type="ECO:0000259" key="1">
    <source>
        <dbReference type="Pfam" id="PF00535"/>
    </source>
</evidence>
<feature type="domain" description="Glycosyltransferase 2-like" evidence="1">
    <location>
        <begin position="5"/>
        <end position="128"/>
    </location>
</feature>
<sequence>MPRFSIVIPCFNAAATLAETLRSIEAQTVRDWECLLVDDGSTDATPELAAAFAARDQRFRLLCNPGKGPSAARNFGAKQGRGGILSFCDADDLWLPAKLAETGRAIRTGADACFGRIVFFDGDTGRTQSTVPLEDVTVPMLLAENPVCTMSNLSVVRHAFLSTGGFDTGVVHNEDLEWLIRLVGTGASLRGIDSLQVCYRTSPSGLSSDLAAMRAGRAAAVATAARLGHRPDARAEAIHLRYLSRRALRVDAPRTEALRFALAGIRTSPRGFLSDVRRGGLTLAGAISAPVLPRVLRQRLFAS</sequence>
<proteinExistence type="predicted"/>
<comment type="caution">
    <text evidence="2">The sequence shown here is derived from an EMBL/GenBank/DDBJ whole genome shotgun (WGS) entry which is preliminary data.</text>
</comment>
<dbReference type="EMBL" id="JBHRTB010000010">
    <property type="protein sequence ID" value="MFC3142377.1"/>
    <property type="molecule type" value="Genomic_DNA"/>
</dbReference>
<dbReference type="InterPro" id="IPR001173">
    <property type="entry name" value="Glyco_trans_2-like"/>
</dbReference>
<dbReference type="Proteomes" id="UP001595632">
    <property type="component" value="Unassembled WGS sequence"/>
</dbReference>
<accession>A0ABV7GTI0</accession>
<keyword evidence="3" id="KW-1185">Reference proteome</keyword>
<dbReference type="PANTHER" id="PTHR22916">
    <property type="entry name" value="GLYCOSYLTRANSFERASE"/>
    <property type="match status" value="1"/>
</dbReference>
<dbReference type="Gene3D" id="3.90.550.10">
    <property type="entry name" value="Spore Coat Polysaccharide Biosynthesis Protein SpsA, Chain A"/>
    <property type="match status" value="1"/>
</dbReference>
<dbReference type="PANTHER" id="PTHR22916:SF3">
    <property type="entry name" value="UDP-GLCNAC:BETAGAL BETA-1,3-N-ACETYLGLUCOSAMINYLTRANSFERASE-LIKE PROTEIN 1"/>
    <property type="match status" value="1"/>
</dbReference>
<reference evidence="3" key="1">
    <citation type="journal article" date="2019" name="Int. J. Syst. Evol. Microbiol.">
        <title>The Global Catalogue of Microorganisms (GCM) 10K type strain sequencing project: providing services to taxonomists for standard genome sequencing and annotation.</title>
        <authorList>
            <consortium name="The Broad Institute Genomics Platform"/>
            <consortium name="The Broad Institute Genome Sequencing Center for Infectious Disease"/>
            <person name="Wu L."/>
            <person name="Ma J."/>
        </authorList>
    </citation>
    <scope>NUCLEOTIDE SEQUENCE [LARGE SCALE GENOMIC DNA]</scope>
    <source>
        <strain evidence="3">KCTC 52366</strain>
    </source>
</reference>
<evidence type="ECO:0000313" key="2">
    <source>
        <dbReference type="EMBL" id="MFC3142377.1"/>
    </source>
</evidence>
<protein>
    <submittedName>
        <fullName evidence="2">Glycosyltransferase family 2 protein</fullName>
    </submittedName>
</protein>
<dbReference type="SUPFAM" id="SSF53448">
    <property type="entry name" value="Nucleotide-diphospho-sugar transferases"/>
    <property type="match status" value="1"/>
</dbReference>
<dbReference type="Pfam" id="PF00535">
    <property type="entry name" value="Glycos_transf_2"/>
    <property type="match status" value="1"/>
</dbReference>
<organism evidence="2 3">
    <name type="scientific">Psychromarinibacter halotolerans</name>
    <dbReference type="NCBI Taxonomy" id="1775175"/>
    <lineage>
        <taxon>Bacteria</taxon>
        <taxon>Pseudomonadati</taxon>
        <taxon>Pseudomonadota</taxon>
        <taxon>Alphaproteobacteria</taxon>
        <taxon>Rhodobacterales</taxon>
        <taxon>Paracoccaceae</taxon>
        <taxon>Psychromarinibacter</taxon>
    </lineage>
</organism>